<evidence type="ECO:0000313" key="4">
    <source>
        <dbReference type="Proteomes" id="UP000434052"/>
    </source>
</evidence>
<comment type="caution">
    <text evidence="3">The sequence shown here is derived from an EMBL/GenBank/DDBJ whole genome shotgun (WGS) entry which is preliminary data.</text>
</comment>
<dbReference type="Gene3D" id="2.40.30.20">
    <property type="match status" value="1"/>
</dbReference>
<dbReference type="Pfam" id="PF00677">
    <property type="entry name" value="Lum_binding"/>
    <property type="match status" value="1"/>
</dbReference>
<evidence type="ECO:0000313" key="3">
    <source>
        <dbReference type="EMBL" id="TVM25334.1"/>
    </source>
</evidence>
<protein>
    <submittedName>
        <fullName evidence="3">Riboflavin synthase</fullName>
    </submittedName>
</protein>
<accession>A0A6P1ZB06</accession>
<dbReference type="EMBL" id="QMIF01000284">
    <property type="protein sequence ID" value="TVM25334.1"/>
    <property type="molecule type" value="Genomic_DNA"/>
</dbReference>
<feature type="domain" description="Lumazine-binding" evidence="2">
    <location>
        <begin position="1"/>
        <end position="51"/>
    </location>
</feature>
<dbReference type="InterPro" id="IPR026017">
    <property type="entry name" value="Lumazine-bd_dom"/>
</dbReference>
<feature type="non-terminal residue" evidence="3">
    <location>
        <position position="51"/>
    </location>
</feature>
<gene>
    <name evidence="3" type="ORF">DQK91_23170</name>
</gene>
<feature type="repeat" description="Lumazine-binding" evidence="1">
    <location>
        <begin position="1"/>
        <end position="51"/>
    </location>
</feature>
<dbReference type="InterPro" id="IPR023366">
    <property type="entry name" value="ATP_synth_asu-like_sf"/>
</dbReference>
<name>A0A6P1ZB06_9BACT</name>
<reference evidence="3 4" key="1">
    <citation type="submission" date="2018-06" db="EMBL/GenBank/DDBJ databases">
        <title>Complete genome of Desulfovibrio marinus P48SEP.</title>
        <authorList>
            <person name="Crispim J.S."/>
            <person name="Vidigal P.M.P."/>
            <person name="Silva L.C.F."/>
            <person name="Araujo L.C."/>
            <person name="Laguardia C.N."/>
            <person name="Dias R.S."/>
            <person name="Sousa M.P."/>
            <person name="Paula S.O."/>
            <person name="Silva C."/>
        </authorList>
    </citation>
    <scope>NUCLEOTIDE SEQUENCE [LARGE SCALE GENOMIC DNA]</scope>
    <source>
        <strain evidence="3 4">P48SEP</strain>
    </source>
</reference>
<organism evidence="3 4">
    <name type="scientific">Oceanidesulfovibrio marinus</name>
    <dbReference type="NCBI Taxonomy" id="370038"/>
    <lineage>
        <taxon>Bacteria</taxon>
        <taxon>Pseudomonadati</taxon>
        <taxon>Thermodesulfobacteriota</taxon>
        <taxon>Desulfovibrionia</taxon>
        <taxon>Desulfovibrionales</taxon>
        <taxon>Desulfovibrionaceae</taxon>
        <taxon>Oceanidesulfovibrio</taxon>
    </lineage>
</organism>
<sequence length="51" mass="5291">MCTGLVQGTGSITRLDNIGGQTRLTVEQQFALPDIVLGESIAVNGACLTVE</sequence>
<dbReference type="SUPFAM" id="SSF63380">
    <property type="entry name" value="Riboflavin synthase domain-like"/>
    <property type="match status" value="1"/>
</dbReference>
<dbReference type="Proteomes" id="UP000434052">
    <property type="component" value="Unassembled WGS sequence"/>
</dbReference>
<evidence type="ECO:0000256" key="1">
    <source>
        <dbReference type="PROSITE-ProRule" id="PRU00524"/>
    </source>
</evidence>
<proteinExistence type="predicted"/>
<evidence type="ECO:0000259" key="2">
    <source>
        <dbReference type="PROSITE" id="PS51177"/>
    </source>
</evidence>
<dbReference type="AlphaFoldDB" id="A0A6P1ZB06"/>
<dbReference type="InterPro" id="IPR017938">
    <property type="entry name" value="Riboflavin_synthase-like_b-brl"/>
</dbReference>
<dbReference type="PROSITE" id="PS51177">
    <property type="entry name" value="LUMAZINE_BIND"/>
    <property type="match status" value="1"/>
</dbReference>